<dbReference type="PANTHER" id="PTHR21708:SF26">
    <property type="entry name" value="2-DEHYDROPANTOATE 2-REDUCTASE"/>
    <property type="match status" value="1"/>
</dbReference>
<dbReference type="InterPro" id="IPR013752">
    <property type="entry name" value="KPA_reductase"/>
</dbReference>
<sequence>MKKNVLRVGVIGTGAIGGFYGMLLAKAGYEVHFLLRSDYAAVRELGLTLKSPALGDYRPEPLHIYADADAMPPCDWLLVGAKTTANPGLGAVIDQVAAPQARVVLLQNGLSVEDDMRPLIRDDLHLLGGLCFVSTHRRGAGVIEHYGGGRLTLGYHSGPGDAAGAVLEEVEALFAATAIEARAMDDLDRARWQKLLLNVPLNGLSVLLGSGSLELMSRPTTRALVSELMEEVFEGAAVCGHALSAESLEAAWKATDVRTDYYPSMYLDYQARRPLEIEAIYAAPLRAVACAGGEMPKIEMLYQSLKFLDERNRG</sequence>
<dbReference type="InterPro" id="IPR051402">
    <property type="entry name" value="KPR-Related"/>
</dbReference>
<gene>
    <name evidence="13" type="ORF">SAMN05216193_10588</name>
</gene>
<dbReference type="NCBIfam" id="TIGR00745">
    <property type="entry name" value="apbA_panE"/>
    <property type="match status" value="1"/>
</dbReference>
<feature type="domain" description="Ketopantoate reductase N-terminal" evidence="11">
    <location>
        <begin position="8"/>
        <end position="157"/>
    </location>
</feature>
<evidence type="ECO:0000256" key="4">
    <source>
        <dbReference type="ARBA" id="ARBA00019465"/>
    </source>
</evidence>
<evidence type="ECO:0000256" key="8">
    <source>
        <dbReference type="ARBA" id="ARBA00032024"/>
    </source>
</evidence>
<dbReference type="Gene3D" id="1.10.1040.10">
    <property type="entry name" value="N-(1-d-carboxylethyl)-l-norvaline Dehydrogenase, domain 2"/>
    <property type="match status" value="1"/>
</dbReference>
<comment type="function">
    <text evidence="10">Catalyzes the NADPH-dependent reduction of ketopantoate into pantoic acid.</text>
</comment>
<evidence type="ECO:0000256" key="3">
    <source>
        <dbReference type="ARBA" id="ARBA00013014"/>
    </source>
</evidence>
<reference evidence="14" key="1">
    <citation type="submission" date="2016-10" db="EMBL/GenBank/DDBJ databases">
        <authorList>
            <person name="Varghese N."/>
            <person name="Submissions S."/>
        </authorList>
    </citation>
    <scope>NUCLEOTIDE SEQUENCE [LARGE SCALE GENOMIC DNA]</scope>
    <source>
        <strain evidence="14">JCM 21621</strain>
    </source>
</reference>
<dbReference type="SUPFAM" id="SSF51735">
    <property type="entry name" value="NAD(P)-binding Rossmann-fold domains"/>
    <property type="match status" value="1"/>
</dbReference>
<dbReference type="EMBL" id="FNIJ01000005">
    <property type="protein sequence ID" value="SDN78929.1"/>
    <property type="molecule type" value="Genomic_DNA"/>
</dbReference>
<dbReference type="PANTHER" id="PTHR21708">
    <property type="entry name" value="PROBABLE 2-DEHYDROPANTOATE 2-REDUCTASE"/>
    <property type="match status" value="1"/>
</dbReference>
<name>A0A1H0E9D9_9PSED</name>
<dbReference type="InterPro" id="IPR003710">
    <property type="entry name" value="ApbA"/>
</dbReference>
<dbReference type="Pfam" id="PF08546">
    <property type="entry name" value="ApbA_C"/>
    <property type="match status" value="1"/>
</dbReference>
<evidence type="ECO:0000313" key="14">
    <source>
        <dbReference type="Proteomes" id="UP000242957"/>
    </source>
</evidence>
<accession>A0A1H0E9D9</accession>
<keyword evidence="6 10" id="KW-0521">NADP</keyword>
<keyword evidence="5 10" id="KW-0566">Pantothenate biosynthesis</keyword>
<evidence type="ECO:0000256" key="7">
    <source>
        <dbReference type="ARBA" id="ARBA00023002"/>
    </source>
</evidence>
<evidence type="ECO:0000256" key="1">
    <source>
        <dbReference type="ARBA" id="ARBA00004994"/>
    </source>
</evidence>
<organism evidence="13 14">
    <name type="scientific">Pseudomonas jinjuensis</name>
    <dbReference type="NCBI Taxonomy" id="198616"/>
    <lineage>
        <taxon>Bacteria</taxon>
        <taxon>Pseudomonadati</taxon>
        <taxon>Pseudomonadota</taxon>
        <taxon>Gammaproteobacteria</taxon>
        <taxon>Pseudomonadales</taxon>
        <taxon>Pseudomonadaceae</taxon>
        <taxon>Pseudomonas</taxon>
    </lineage>
</organism>
<dbReference type="EC" id="1.1.1.169" evidence="3 10"/>
<dbReference type="Proteomes" id="UP000242957">
    <property type="component" value="Unassembled WGS sequence"/>
</dbReference>
<dbReference type="GO" id="GO:0008677">
    <property type="term" value="F:2-dehydropantoate 2-reductase activity"/>
    <property type="evidence" value="ECO:0007669"/>
    <property type="project" value="UniProtKB-EC"/>
</dbReference>
<dbReference type="GO" id="GO:0005737">
    <property type="term" value="C:cytoplasm"/>
    <property type="evidence" value="ECO:0007669"/>
    <property type="project" value="TreeGrafter"/>
</dbReference>
<evidence type="ECO:0000256" key="9">
    <source>
        <dbReference type="ARBA" id="ARBA00048793"/>
    </source>
</evidence>
<dbReference type="Gene3D" id="3.40.50.720">
    <property type="entry name" value="NAD(P)-binding Rossmann-like Domain"/>
    <property type="match status" value="1"/>
</dbReference>
<dbReference type="SUPFAM" id="SSF48179">
    <property type="entry name" value="6-phosphogluconate dehydrogenase C-terminal domain-like"/>
    <property type="match status" value="1"/>
</dbReference>
<dbReference type="InterPro" id="IPR013328">
    <property type="entry name" value="6PGD_dom2"/>
</dbReference>
<dbReference type="InterPro" id="IPR036291">
    <property type="entry name" value="NAD(P)-bd_dom_sf"/>
</dbReference>
<evidence type="ECO:0000256" key="2">
    <source>
        <dbReference type="ARBA" id="ARBA00007870"/>
    </source>
</evidence>
<dbReference type="InterPro" id="IPR008927">
    <property type="entry name" value="6-PGluconate_DH-like_C_sf"/>
</dbReference>
<dbReference type="UniPathway" id="UPA00028">
    <property type="reaction ID" value="UER00004"/>
</dbReference>
<dbReference type="InterPro" id="IPR013332">
    <property type="entry name" value="KPR_N"/>
</dbReference>
<proteinExistence type="inferred from homology"/>
<dbReference type="OrthoDB" id="9793586at2"/>
<comment type="similarity">
    <text evidence="2 10">Belongs to the ketopantoate reductase family.</text>
</comment>
<evidence type="ECO:0000256" key="6">
    <source>
        <dbReference type="ARBA" id="ARBA00022857"/>
    </source>
</evidence>
<comment type="catalytic activity">
    <reaction evidence="9 10">
        <text>(R)-pantoate + NADP(+) = 2-dehydropantoate + NADPH + H(+)</text>
        <dbReference type="Rhea" id="RHEA:16233"/>
        <dbReference type="ChEBI" id="CHEBI:11561"/>
        <dbReference type="ChEBI" id="CHEBI:15378"/>
        <dbReference type="ChEBI" id="CHEBI:15980"/>
        <dbReference type="ChEBI" id="CHEBI:57783"/>
        <dbReference type="ChEBI" id="CHEBI:58349"/>
        <dbReference type="EC" id="1.1.1.169"/>
    </reaction>
</comment>
<dbReference type="GO" id="GO:0015940">
    <property type="term" value="P:pantothenate biosynthetic process"/>
    <property type="evidence" value="ECO:0007669"/>
    <property type="project" value="UniProtKB-UniPathway"/>
</dbReference>
<comment type="pathway">
    <text evidence="1 10">Cofactor biosynthesis; (R)-pantothenate biosynthesis; (R)-pantoate from 3-methyl-2-oxobutanoate: step 2/2.</text>
</comment>
<evidence type="ECO:0000259" key="11">
    <source>
        <dbReference type="Pfam" id="PF02558"/>
    </source>
</evidence>
<evidence type="ECO:0000259" key="12">
    <source>
        <dbReference type="Pfam" id="PF08546"/>
    </source>
</evidence>
<dbReference type="NCBIfam" id="NF004887">
    <property type="entry name" value="PRK06249.1"/>
    <property type="match status" value="1"/>
</dbReference>
<evidence type="ECO:0000256" key="5">
    <source>
        <dbReference type="ARBA" id="ARBA00022655"/>
    </source>
</evidence>
<evidence type="ECO:0000313" key="13">
    <source>
        <dbReference type="EMBL" id="SDN78929.1"/>
    </source>
</evidence>
<dbReference type="AlphaFoldDB" id="A0A1H0E9D9"/>
<dbReference type="RefSeq" id="WP_084310649.1">
    <property type="nucleotide sequence ID" value="NZ_FNIJ01000005.1"/>
</dbReference>
<protein>
    <recommendedName>
        <fullName evidence="4 10">2-dehydropantoate 2-reductase</fullName>
        <ecNumber evidence="3 10">1.1.1.169</ecNumber>
    </recommendedName>
    <alternativeName>
        <fullName evidence="8 10">Ketopantoate reductase</fullName>
    </alternativeName>
</protein>
<feature type="domain" description="Ketopantoate reductase C-terminal" evidence="12">
    <location>
        <begin position="186"/>
        <end position="307"/>
    </location>
</feature>
<keyword evidence="14" id="KW-1185">Reference proteome</keyword>
<dbReference type="STRING" id="198616.SAMN05216193_10588"/>
<dbReference type="Pfam" id="PF02558">
    <property type="entry name" value="ApbA"/>
    <property type="match status" value="1"/>
</dbReference>
<keyword evidence="7 10" id="KW-0560">Oxidoreductase</keyword>
<dbReference type="FunFam" id="1.10.1040.10:FF:000017">
    <property type="entry name" value="2-dehydropantoate 2-reductase"/>
    <property type="match status" value="1"/>
</dbReference>
<evidence type="ECO:0000256" key="10">
    <source>
        <dbReference type="RuleBase" id="RU362068"/>
    </source>
</evidence>